<dbReference type="OrthoDB" id="1633380at2"/>
<reference evidence="4 5" key="1">
    <citation type="submission" date="2017-12" db="EMBL/GenBank/DDBJ databases">
        <title>Phylogenetic diversity of female urinary microbiome.</title>
        <authorList>
            <person name="Thomas-White K."/>
            <person name="Wolfe A.J."/>
        </authorList>
    </citation>
    <scope>NUCLEOTIDE SEQUENCE [LARGE SCALE GENOMIC DNA]</scope>
    <source>
        <strain evidence="4 5">UMB1298</strain>
    </source>
</reference>
<organism evidence="4 5">
    <name type="scientific">Kytococcus schroeteri</name>
    <dbReference type="NCBI Taxonomy" id="138300"/>
    <lineage>
        <taxon>Bacteria</taxon>
        <taxon>Bacillati</taxon>
        <taxon>Actinomycetota</taxon>
        <taxon>Actinomycetes</taxon>
        <taxon>Micrococcales</taxon>
        <taxon>Kytococcaceae</taxon>
        <taxon>Kytococcus</taxon>
    </lineage>
</organism>
<keyword evidence="2" id="KW-1133">Transmembrane helix</keyword>
<name>A0A2I1PBP1_9MICO</name>
<accession>A0A2I1PBP1</accession>
<sequence>MSSQTRFPAVPREDPTRPHAQGPRATPAQLVRSVLASLVGIAAFFVPFTVNGTNSIALDHIVTWFKGAVPQAVPWVLLAMVVAGAVWPFVQGTWRRSTTDLVFSAAKVVGAVVGCLIVFDRMPAWLADPGMGPFLWDKVVVSVGLLIPVGAVFLALLVGYGLMEFVGVLMQPVMRPVFRTPGRSAIDAVASFVGSYSLGLLITDRVYKEGRYSAQEAAIIATGFSTVSATFMVVVAKALDLMGHWSTYFWGSLVITFAVTAVTVHIWPLRSIPTTGYQGQEVEPEERPTGSRLAAAWRAADEQAATAPSLGRSIWENLRDGLLMAMAILPSILSVGLAGLLLAEYTPLFDWLAYVFYPITALLGLPEPMLAAKASALGIAEMFLPAALVADASMVTRFTVAVVCVSQIIFFSAVVPCILATEIPLRIRDLVIIWFERVVLTLLFTVPVAHVVF</sequence>
<feature type="transmembrane region" description="Helical" evidence="2">
    <location>
        <begin position="431"/>
        <end position="452"/>
    </location>
</feature>
<dbReference type="InterPro" id="IPR011642">
    <property type="entry name" value="Gate_dom"/>
</dbReference>
<dbReference type="Proteomes" id="UP000234206">
    <property type="component" value="Unassembled WGS sequence"/>
</dbReference>
<keyword evidence="2" id="KW-0812">Transmembrane</keyword>
<proteinExistence type="predicted"/>
<dbReference type="EMBL" id="PKIZ01000006">
    <property type="protein sequence ID" value="PKZ42050.1"/>
    <property type="molecule type" value="Genomic_DNA"/>
</dbReference>
<keyword evidence="5" id="KW-1185">Reference proteome</keyword>
<feature type="transmembrane region" description="Helical" evidence="2">
    <location>
        <begin position="101"/>
        <end position="119"/>
    </location>
</feature>
<evidence type="ECO:0000313" key="4">
    <source>
        <dbReference type="EMBL" id="PKZ42050.1"/>
    </source>
</evidence>
<feature type="domain" description="Nucleoside transporter/FeoB GTPase Gate" evidence="3">
    <location>
        <begin position="141"/>
        <end position="239"/>
    </location>
</feature>
<feature type="transmembrane region" description="Helical" evidence="2">
    <location>
        <begin position="30"/>
        <end position="48"/>
    </location>
</feature>
<comment type="caution">
    <text evidence="4">The sequence shown here is derived from an EMBL/GenBank/DDBJ whole genome shotgun (WGS) entry which is preliminary data.</text>
</comment>
<feature type="transmembrane region" description="Helical" evidence="2">
    <location>
        <begin position="68"/>
        <end position="89"/>
    </location>
</feature>
<feature type="transmembrane region" description="Helical" evidence="2">
    <location>
        <begin position="398"/>
        <end position="419"/>
    </location>
</feature>
<evidence type="ECO:0000259" key="3">
    <source>
        <dbReference type="Pfam" id="PF07670"/>
    </source>
</evidence>
<evidence type="ECO:0000256" key="2">
    <source>
        <dbReference type="SAM" id="Phobius"/>
    </source>
</evidence>
<keyword evidence="2" id="KW-0472">Membrane</keyword>
<dbReference type="AlphaFoldDB" id="A0A2I1PBP1"/>
<dbReference type="RefSeq" id="WP_101849337.1">
    <property type="nucleotide sequence ID" value="NZ_PKIZ01000006.1"/>
</dbReference>
<feature type="transmembrane region" description="Helical" evidence="2">
    <location>
        <begin position="217"/>
        <end position="236"/>
    </location>
</feature>
<protein>
    <submittedName>
        <fullName evidence="4">Histidine transporter</fullName>
    </submittedName>
</protein>
<feature type="region of interest" description="Disordered" evidence="1">
    <location>
        <begin position="1"/>
        <end position="24"/>
    </location>
</feature>
<feature type="transmembrane region" description="Helical" evidence="2">
    <location>
        <begin position="322"/>
        <end position="341"/>
    </location>
</feature>
<evidence type="ECO:0000256" key="1">
    <source>
        <dbReference type="SAM" id="MobiDB-lite"/>
    </source>
</evidence>
<feature type="transmembrane region" description="Helical" evidence="2">
    <location>
        <begin position="248"/>
        <end position="267"/>
    </location>
</feature>
<gene>
    <name evidence="4" type="ORF">CYJ76_04170</name>
</gene>
<evidence type="ECO:0000313" key="5">
    <source>
        <dbReference type="Proteomes" id="UP000234206"/>
    </source>
</evidence>
<feature type="transmembrane region" description="Helical" evidence="2">
    <location>
        <begin position="139"/>
        <end position="163"/>
    </location>
</feature>
<feature type="transmembrane region" description="Helical" evidence="2">
    <location>
        <begin position="348"/>
        <end position="365"/>
    </location>
</feature>
<dbReference type="Pfam" id="PF07670">
    <property type="entry name" value="Gate"/>
    <property type="match status" value="1"/>
</dbReference>